<sequence length="213" mass="23446">MHASLTLRREKSLARSNARAACTFLFAGYKMVGKERDTRRAYDASGVVSTVAAWWRHKRTVEARVGDDEGRNLHRNRHNCVGDGGYEWCATKSKCIRPFEEDCPSAGGGGDDVDVHGCRASAGYTWCKSKGSCIRNFEEDCPTTNPGQQQCGRSCTTTYDCSSNTGIWDTGHAWCGAECNGGRCHPQYQDCKRNSDCDQTKAVCGRQGYCVGK</sequence>
<dbReference type="KEGG" id="fcy:FRACYDRAFT_238586"/>
<dbReference type="AlphaFoldDB" id="A0A1E7FJ52"/>
<organism evidence="1 2">
    <name type="scientific">Fragilariopsis cylindrus CCMP1102</name>
    <dbReference type="NCBI Taxonomy" id="635003"/>
    <lineage>
        <taxon>Eukaryota</taxon>
        <taxon>Sar</taxon>
        <taxon>Stramenopiles</taxon>
        <taxon>Ochrophyta</taxon>
        <taxon>Bacillariophyta</taxon>
        <taxon>Bacillariophyceae</taxon>
        <taxon>Bacillariophycidae</taxon>
        <taxon>Bacillariales</taxon>
        <taxon>Bacillariaceae</taxon>
        <taxon>Fragilariopsis</taxon>
    </lineage>
</organism>
<gene>
    <name evidence="1" type="ORF">FRACYDRAFT_238586</name>
</gene>
<accession>A0A1E7FJ52</accession>
<dbReference type="EMBL" id="KV784357">
    <property type="protein sequence ID" value="OEU18154.1"/>
    <property type="molecule type" value="Genomic_DNA"/>
</dbReference>
<keyword evidence="2" id="KW-1185">Reference proteome</keyword>
<dbReference type="Proteomes" id="UP000095751">
    <property type="component" value="Unassembled WGS sequence"/>
</dbReference>
<reference evidence="1 2" key="1">
    <citation type="submission" date="2016-09" db="EMBL/GenBank/DDBJ databases">
        <title>Extensive genetic diversity and differential bi-allelic expression allows diatom success in the polar Southern Ocean.</title>
        <authorList>
            <consortium name="DOE Joint Genome Institute"/>
            <person name="Mock T."/>
            <person name="Otillar R.P."/>
            <person name="Strauss J."/>
            <person name="Dupont C."/>
            <person name="Frickenhaus S."/>
            <person name="Maumus F."/>
            <person name="Mcmullan M."/>
            <person name="Sanges R."/>
            <person name="Schmutz J."/>
            <person name="Toseland A."/>
            <person name="Valas R."/>
            <person name="Veluchamy A."/>
            <person name="Ward B.J."/>
            <person name="Allen A."/>
            <person name="Barry K."/>
            <person name="Falciatore A."/>
            <person name="Ferrante M."/>
            <person name="Fortunato A.E."/>
            <person name="Gloeckner G."/>
            <person name="Gruber A."/>
            <person name="Hipkin R."/>
            <person name="Janech M."/>
            <person name="Kroth P."/>
            <person name="Leese F."/>
            <person name="Lindquist E."/>
            <person name="Lyon B.R."/>
            <person name="Martin J."/>
            <person name="Mayer C."/>
            <person name="Parker M."/>
            <person name="Quesneville H."/>
            <person name="Raymond J."/>
            <person name="Uhlig C."/>
            <person name="Valentin K.U."/>
            <person name="Worden A.Z."/>
            <person name="Armbrust E.V."/>
            <person name="Bowler C."/>
            <person name="Green B."/>
            <person name="Moulton V."/>
            <person name="Van Oosterhout C."/>
            <person name="Grigoriev I."/>
        </authorList>
    </citation>
    <scope>NUCLEOTIDE SEQUENCE [LARGE SCALE GENOMIC DNA]</scope>
    <source>
        <strain evidence="1 2">CCMP1102</strain>
    </source>
</reference>
<evidence type="ECO:0000313" key="2">
    <source>
        <dbReference type="Proteomes" id="UP000095751"/>
    </source>
</evidence>
<protein>
    <submittedName>
        <fullName evidence="1">Uncharacterized protein</fullName>
    </submittedName>
</protein>
<dbReference type="InParanoid" id="A0A1E7FJ52"/>
<name>A0A1E7FJ52_9STRA</name>
<evidence type="ECO:0000313" key="1">
    <source>
        <dbReference type="EMBL" id="OEU18154.1"/>
    </source>
</evidence>
<proteinExistence type="predicted"/>